<dbReference type="InterPro" id="IPR008160">
    <property type="entry name" value="Collagen"/>
</dbReference>
<keyword evidence="3" id="KW-1185">Reference proteome</keyword>
<proteinExistence type="predicted"/>
<evidence type="ECO:0000256" key="1">
    <source>
        <dbReference type="SAM" id="MobiDB-lite"/>
    </source>
</evidence>
<dbReference type="NCBIfam" id="NF033675">
    <property type="entry name" value="NTTRR-F1"/>
    <property type="match status" value="1"/>
</dbReference>
<dbReference type="InterPro" id="IPR050149">
    <property type="entry name" value="Collagen_superfamily"/>
</dbReference>
<dbReference type="Pfam" id="PF01391">
    <property type="entry name" value="Collagen"/>
    <property type="match status" value="2"/>
</dbReference>
<feature type="compositionally biased region" description="Low complexity" evidence="1">
    <location>
        <begin position="174"/>
        <end position="311"/>
    </location>
</feature>
<dbReference type="Gene3D" id="2.60.120.260">
    <property type="entry name" value="Galactose-binding domain-like"/>
    <property type="match status" value="1"/>
</dbReference>
<dbReference type="EMBL" id="JAELUP010000022">
    <property type="protein sequence ID" value="MBJ6361208.1"/>
    <property type="molecule type" value="Genomic_DNA"/>
</dbReference>
<feature type="region of interest" description="Disordered" evidence="1">
    <location>
        <begin position="159"/>
        <end position="311"/>
    </location>
</feature>
<sequence>MAIENLVTNGGFESGAFTPWIPSNASITNVYKHSGTYSAQLHDGASSSYISQYVPVTAGDTPQFQFALAKVGASPAPSVLVQVSYWDSSFTQLAQGLTLLVTPDQIPAVASEAWAVLSSAVSPAPEGAVVAFLLINTLPAAGSADVLVDDVGLLVETGGGVTGPTGPTGPPGPTGLTGPTGATGDAGATGPTGATGDAGATGPTGATGDPGATGPTGDAGATGATGATGDAGATGPTGAAGDAGATGPTGATGDVGAAGPTGTTGDAGATGTTGATGDAGPTGPTGATGDAGVTGPTGAAGAAGPTGATGDTGTFILGKQTAVKNAVLKPRS</sequence>
<dbReference type="GO" id="GO:0030020">
    <property type="term" value="F:extracellular matrix structural constituent conferring tensile strength"/>
    <property type="evidence" value="ECO:0007669"/>
    <property type="project" value="TreeGrafter"/>
</dbReference>
<dbReference type="PANTHER" id="PTHR24023">
    <property type="entry name" value="COLLAGEN ALPHA"/>
    <property type="match status" value="1"/>
</dbReference>
<dbReference type="GO" id="GO:0005615">
    <property type="term" value="C:extracellular space"/>
    <property type="evidence" value="ECO:0007669"/>
    <property type="project" value="TreeGrafter"/>
</dbReference>
<dbReference type="SUPFAM" id="SSF49785">
    <property type="entry name" value="Galactose-binding domain-like"/>
    <property type="match status" value="1"/>
</dbReference>
<evidence type="ECO:0000313" key="3">
    <source>
        <dbReference type="Proteomes" id="UP000640274"/>
    </source>
</evidence>
<dbReference type="GO" id="GO:0030198">
    <property type="term" value="P:extracellular matrix organization"/>
    <property type="evidence" value="ECO:0007669"/>
    <property type="project" value="TreeGrafter"/>
</dbReference>
<protein>
    <submittedName>
        <fullName evidence="2">NTTRR-F1 domain</fullName>
    </submittedName>
</protein>
<gene>
    <name evidence="2" type="ORF">JFN88_07790</name>
</gene>
<organism evidence="2 3">
    <name type="scientific">Paenibacillus roseus</name>
    <dbReference type="NCBI Taxonomy" id="2798579"/>
    <lineage>
        <taxon>Bacteria</taxon>
        <taxon>Bacillati</taxon>
        <taxon>Bacillota</taxon>
        <taxon>Bacilli</taxon>
        <taxon>Bacillales</taxon>
        <taxon>Paenibacillaceae</taxon>
        <taxon>Paenibacillus</taxon>
    </lineage>
</organism>
<dbReference type="Proteomes" id="UP000640274">
    <property type="component" value="Unassembled WGS sequence"/>
</dbReference>
<reference evidence="2" key="1">
    <citation type="submission" date="2020-12" db="EMBL/GenBank/DDBJ databases">
        <authorList>
            <person name="Huq M.A."/>
        </authorList>
    </citation>
    <scope>NUCLEOTIDE SEQUENCE</scope>
    <source>
        <strain evidence="2">MAHUQ-46</strain>
    </source>
</reference>
<dbReference type="GO" id="GO:0031012">
    <property type="term" value="C:extracellular matrix"/>
    <property type="evidence" value="ECO:0007669"/>
    <property type="project" value="TreeGrafter"/>
</dbReference>
<dbReference type="RefSeq" id="WP_199018762.1">
    <property type="nucleotide sequence ID" value="NZ_JAELUP010000022.1"/>
</dbReference>
<dbReference type="InterPro" id="IPR008979">
    <property type="entry name" value="Galactose-bd-like_sf"/>
</dbReference>
<dbReference type="AlphaFoldDB" id="A0A934MPT6"/>
<comment type="caution">
    <text evidence="2">The sequence shown here is derived from an EMBL/GenBank/DDBJ whole genome shotgun (WGS) entry which is preliminary data.</text>
</comment>
<evidence type="ECO:0000313" key="2">
    <source>
        <dbReference type="EMBL" id="MBJ6361208.1"/>
    </source>
</evidence>
<accession>A0A934MPT6</accession>
<dbReference type="PANTHER" id="PTHR24023:SF1095">
    <property type="entry name" value="EGF-LIKE DOMAIN-CONTAINING PROTEIN"/>
    <property type="match status" value="1"/>
</dbReference>
<name>A0A934MPT6_9BACL</name>